<evidence type="ECO:0000313" key="4">
    <source>
        <dbReference type="Proteomes" id="UP001595923"/>
    </source>
</evidence>
<evidence type="ECO:0000313" key="3">
    <source>
        <dbReference type="EMBL" id="MFC4563169.1"/>
    </source>
</evidence>
<dbReference type="Proteomes" id="UP001595923">
    <property type="component" value="Unassembled WGS sequence"/>
</dbReference>
<feature type="transmembrane region" description="Helical" evidence="2">
    <location>
        <begin position="93"/>
        <end position="111"/>
    </location>
</feature>
<keyword evidence="2" id="KW-0472">Membrane</keyword>
<evidence type="ECO:0000256" key="2">
    <source>
        <dbReference type="SAM" id="Phobius"/>
    </source>
</evidence>
<feature type="compositionally biased region" description="Basic and acidic residues" evidence="1">
    <location>
        <begin position="251"/>
        <end position="263"/>
    </location>
</feature>
<accession>A0ABV9DXV3</accession>
<keyword evidence="2" id="KW-0812">Transmembrane</keyword>
<name>A0ABV9DXV3_9ACTN</name>
<keyword evidence="4" id="KW-1185">Reference proteome</keyword>
<protein>
    <submittedName>
        <fullName evidence="3">Uncharacterized protein</fullName>
    </submittedName>
</protein>
<evidence type="ECO:0000256" key="1">
    <source>
        <dbReference type="SAM" id="MobiDB-lite"/>
    </source>
</evidence>
<dbReference type="RefSeq" id="WP_378575016.1">
    <property type="nucleotide sequence ID" value="NZ_JBHSFQ010000013.1"/>
</dbReference>
<feature type="compositionally biased region" description="Pro residues" evidence="1">
    <location>
        <begin position="207"/>
        <end position="228"/>
    </location>
</feature>
<reference evidence="4" key="1">
    <citation type="journal article" date="2019" name="Int. J. Syst. Evol. Microbiol.">
        <title>The Global Catalogue of Microorganisms (GCM) 10K type strain sequencing project: providing services to taxonomists for standard genome sequencing and annotation.</title>
        <authorList>
            <consortium name="The Broad Institute Genomics Platform"/>
            <consortium name="The Broad Institute Genome Sequencing Center for Infectious Disease"/>
            <person name="Wu L."/>
            <person name="Ma J."/>
        </authorList>
    </citation>
    <scope>NUCLEOTIDE SEQUENCE [LARGE SCALE GENOMIC DNA]</scope>
    <source>
        <strain evidence="4">XZYJ18</strain>
    </source>
</reference>
<feature type="compositionally biased region" description="Pro residues" evidence="1">
    <location>
        <begin position="236"/>
        <end position="246"/>
    </location>
</feature>
<feature type="region of interest" description="Disordered" evidence="1">
    <location>
        <begin position="189"/>
        <end position="273"/>
    </location>
</feature>
<dbReference type="EMBL" id="JBHSFQ010000013">
    <property type="protein sequence ID" value="MFC4563169.1"/>
    <property type="molecule type" value="Genomic_DNA"/>
</dbReference>
<proteinExistence type="predicted"/>
<organism evidence="3 4">
    <name type="scientific">Nocardiopsis mangrovi</name>
    <dbReference type="NCBI Taxonomy" id="1179818"/>
    <lineage>
        <taxon>Bacteria</taxon>
        <taxon>Bacillati</taxon>
        <taxon>Actinomycetota</taxon>
        <taxon>Actinomycetes</taxon>
        <taxon>Streptosporangiales</taxon>
        <taxon>Nocardiopsidaceae</taxon>
        <taxon>Nocardiopsis</taxon>
    </lineage>
</organism>
<sequence length="273" mass="27296">MASPADLSWRRRLLSPSGLAFVLLCLFLPFIGVSCEGGLGTLEVRVSGWDMAVSGHPSITGTGLLGADGTGQPGLVREFSEAGAEERVGVQPFMLAGVLAVLVALVLGVVLPTAFSRALGGLIAAGAAAASIAVNEAVVLAELEERLRSDAAWLATDAVAGTRAGFWITLAVLGAVAAHDLAGLVTSRHGPPAAGPPASAPAGAHAVPPPPGFPQAPPGPFPPPPAPFPGNAGPPLGRPPADPYGPPFGDRGPDTSEDPRFGRGGDPYGPPYG</sequence>
<comment type="caution">
    <text evidence="3">The sequence shown here is derived from an EMBL/GenBank/DDBJ whole genome shotgun (WGS) entry which is preliminary data.</text>
</comment>
<gene>
    <name evidence="3" type="ORF">ACFO4E_14990</name>
</gene>
<keyword evidence="2" id="KW-1133">Transmembrane helix</keyword>
<feature type="transmembrane region" description="Helical" evidence="2">
    <location>
        <begin position="118"/>
        <end position="140"/>
    </location>
</feature>